<evidence type="ECO:0000313" key="1">
    <source>
        <dbReference type="EMBL" id="TCP27840.1"/>
    </source>
</evidence>
<protein>
    <recommendedName>
        <fullName evidence="3">CdiI immunity protein domain-containing protein</fullName>
    </recommendedName>
</protein>
<dbReference type="Proteomes" id="UP000295416">
    <property type="component" value="Unassembled WGS sequence"/>
</dbReference>
<reference evidence="1 2" key="1">
    <citation type="submission" date="2019-03" db="EMBL/GenBank/DDBJ databases">
        <title>Genomic Encyclopedia of Type Strains, Phase IV (KMG-IV): sequencing the most valuable type-strain genomes for metagenomic binning, comparative biology and taxonomic classification.</title>
        <authorList>
            <person name="Goeker M."/>
        </authorList>
    </citation>
    <scope>NUCLEOTIDE SEQUENCE [LARGE SCALE GENOMIC DNA]</scope>
    <source>
        <strain evidence="1 2">DSM 19377</strain>
    </source>
</reference>
<dbReference type="EMBL" id="SLXK01000017">
    <property type="protein sequence ID" value="TCP27840.1"/>
    <property type="molecule type" value="Genomic_DNA"/>
</dbReference>
<organism evidence="1 2">
    <name type="scientific">Scopulibacillus darangshiensis</name>
    <dbReference type="NCBI Taxonomy" id="442528"/>
    <lineage>
        <taxon>Bacteria</taxon>
        <taxon>Bacillati</taxon>
        <taxon>Bacillota</taxon>
        <taxon>Bacilli</taxon>
        <taxon>Bacillales</taxon>
        <taxon>Sporolactobacillaceae</taxon>
        <taxon>Scopulibacillus</taxon>
    </lineage>
</organism>
<proteinExistence type="predicted"/>
<evidence type="ECO:0008006" key="3">
    <source>
        <dbReference type="Google" id="ProtNLM"/>
    </source>
</evidence>
<evidence type="ECO:0000313" key="2">
    <source>
        <dbReference type="Proteomes" id="UP000295416"/>
    </source>
</evidence>
<accession>A0A4R2NZT7</accession>
<dbReference type="RefSeq" id="WP_132746500.1">
    <property type="nucleotide sequence ID" value="NZ_SLXK01000017.1"/>
</dbReference>
<keyword evidence="2" id="KW-1185">Reference proteome</keyword>
<sequence length="90" mass="11031">MNENDYKTFKYFLESYFNVSANYNELEQLIQEFNTIENSKYRESFKNELEQMLEEKDWDSIKEIVKVYGMRNMSHDKLIMLVKKILKNIN</sequence>
<dbReference type="AlphaFoldDB" id="A0A4R2NZT7"/>
<dbReference type="OrthoDB" id="2972545at2"/>
<name>A0A4R2NZT7_9BACL</name>
<comment type="caution">
    <text evidence="1">The sequence shown here is derived from an EMBL/GenBank/DDBJ whole genome shotgun (WGS) entry which is preliminary data.</text>
</comment>
<gene>
    <name evidence="1" type="ORF">EV207_11767</name>
</gene>